<comment type="caution">
    <text evidence="1">The sequence shown here is derived from an EMBL/GenBank/DDBJ whole genome shotgun (WGS) entry which is preliminary data.</text>
</comment>
<dbReference type="EMBL" id="VSSQ01011719">
    <property type="protein sequence ID" value="MPM47544.1"/>
    <property type="molecule type" value="Genomic_DNA"/>
</dbReference>
<proteinExistence type="predicted"/>
<sequence length="53" mass="6301">MLFVDLVETYIQHRINLCIKEKRAGQAFTQERPAPPVKQIYRRPIEKTKLIGY</sequence>
<dbReference type="AlphaFoldDB" id="A0A645ACY9"/>
<reference evidence="1" key="1">
    <citation type="submission" date="2019-08" db="EMBL/GenBank/DDBJ databases">
        <authorList>
            <person name="Kucharzyk K."/>
            <person name="Murdoch R.W."/>
            <person name="Higgins S."/>
            <person name="Loffler F."/>
        </authorList>
    </citation>
    <scope>NUCLEOTIDE SEQUENCE</scope>
</reference>
<name>A0A645ACY9_9ZZZZ</name>
<organism evidence="1">
    <name type="scientific">bioreactor metagenome</name>
    <dbReference type="NCBI Taxonomy" id="1076179"/>
    <lineage>
        <taxon>unclassified sequences</taxon>
        <taxon>metagenomes</taxon>
        <taxon>ecological metagenomes</taxon>
    </lineage>
</organism>
<accession>A0A645ACY9</accession>
<evidence type="ECO:0000313" key="1">
    <source>
        <dbReference type="EMBL" id="MPM47544.1"/>
    </source>
</evidence>
<protein>
    <submittedName>
        <fullName evidence="1">Uncharacterized protein</fullName>
    </submittedName>
</protein>
<gene>
    <name evidence="1" type="ORF">SDC9_94255</name>
</gene>